<dbReference type="InterPro" id="IPR017853">
    <property type="entry name" value="GH"/>
</dbReference>
<dbReference type="Pfam" id="PF13204">
    <property type="entry name" value="Apiosidase"/>
    <property type="match status" value="1"/>
</dbReference>
<name>A0ABZ2FDN9_9MICO</name>
<dbReference type="PANTHER" id="PTHR37836:SF2">
    <property type="entry name" value="DUF4038 DOMAIN-CONTAINING PROTEIN"/>
    <property type="match status" value="1"/>
</dbReference>
<evidence type="ECO:0000313" key="4">
    <source>
        <dbReference type="Proteomes" id="UP001381003"/>
    </source>
</evidence>
<feature type="domain" description="Apiosidase-like catalytic" evidence="2">
    <location>
        <begin position="75"/>
        <end position="382"/>
    </location>
</feature>
<dbReference type="InterPro" id="IPR025277">
    <property type="entry name" value="Apiosidase-like_cat_dom"/>
</dbReference>
<dbReference type="Gene3D" id="3.20.20.80">
    <property type="entry name" value="Glycosidases"/>
    <property type="match status" value="1"/>
</dbReference>
<keyword evidence="3" id="KW-0378">Hydrolase</keyword>
<gene>
    <name evidence="3" type="ORF">N5P18_11385</name>
</gene>
<dbReference type="SUPFAM" id="SSF51445">
    <property type="entry name" value="(Trans)glycosidases"/>
    <property type="match status" value="1"/>
</dbReference>
<evidence type="ECO:0000259" key="2">
    <source>
        <dbReference type="Pfam" id="PF13204"/>
    </source>
</evidence>
<feature type="region of interest" description="Disordered" evidence="1">
    <location>
        <begin position="30"/>
        <end position="62"/>
    </location>
</feature>
<proteinExistence type="predicted"/>
<sequence>MGRRVLAVTALAVVLALGMWTVGVVRGDDSREVTAGPVPSELSMRPEPAEPAEPSKPSKPPVREYVPLVTAVAPSGRYFVDQHGRPLLVRGDSPWSLMTDLSADQARRYFADRQSRGVNAMIVSVLGSVGNGGPSDDGATHDGVRPFRDGGITDWNPAYWRRMHAYVRMAQQHGITLVLYPVDSWVVDSGLVPTEVGACRAYGRKVGEFFADLPNIMWSVGGDYLPDRASESGTEVDRCLDAVLDGIRRSGDTRPRTIQVSGGQPMASSDDPFWRHRISFNFAYTYSPTYRLVRRARAADPARPVVFGEGNYERENLQGNQPTTPETLRRQTAWALTSGAVADFYGSDDWEFRSGWQDRLHAPGLADVGHVRDVVEGLPWWTWEPDTEGDFITSGRGQAITEDDGTTDVLDSDLATAALAPDGSSGLVYVPTARTFTIDDSRLAGSVRAAWVDPSTGSRRSVPVRATYRTPGANADGDGDWLLELTSR</sequence>
<reference evidence="3 4" key="1">
    <citation type="submission" date="2022-09" db="EMBL/GenBank/DDBJ databases">
        <title>Complete genome sequence of Janibacter terrae strain COS04-44, PCL-degrading bacteria isolated from oil spilled coast.</title>
        <authorList>
            <person name="Park H."/>
            <person name="Kim J.Y."/>
            <person name="An S.H."/>
            <person name="Lee C.M."/>
            <person name="Weon H.-Y."/>
        </authorList>
    </citation>
    <scope>NUCLEOTIDE SEQUENCE [LARGE SCALE GENOMIC DNA]</scope>
    <source>
        <strain evidence="3 4">COS04-44</strain>
    </source>
</reference>
<evidence type="ECO:0000256" key="1">
    <source>
        <dbReference type="SAM" id="MobiDB-lite"/>
    </source>
</evidence>
<organism evidence="3 4">
    <name type="scientific">Janibacter terrae</name>
    <dbReference type="NCBI Taxonomy" id="103817"/>
    <lineage>
        <taxon>Bacteria</taxon>
        <taxon>Bacillati</taxon>
        <taxon>Actinomycetota</taxon>
        <taxon>Actinomycetes</taxon>
        <taxon>Micrococcales</taxon>
        <taxon>Intrasporangiaceae</taxon>
        <taxon>Janibacter</taxon>
    </lineage>
</organism>
<dbReference type="Proteomes" id="UP001381003">
    <property type="component" value="Chromosome"/>
</dbReference>
<dbReference type="PANTHER" id="PTHR37836">
    <property type="entry name" value="LMO1036 PROTEIN"/>
    <property type="match status" value="1"/>
</dbReference>
<evidence type="ECO:0000313" key="3">
    <source>
        <dbReference type="EMBL" id="WWF04292.1"/>
    </source>
</evidence>
<protein>
    <submittedName>
        <fullName evidence="3">Glycoside hydrolase family 140 protein</fullName>
    </submittedName>
</protein>
<dbReference type="GO" id="GO:0016787">
    <property type="term" value="F:hydrolase activity"/>
    <property type="evidence" value="ECO:0007669"/>
    <property type="project" value="UniProtKB-KW"/>
</dbReference>
<dbReference type="EMBL" id="CP104874">
    <property type="protein sequence ID" value="WWF04292.1"/>
    <property type="molecule type" value="Genomic_DNA"/>
</dbReference>
<keyword evidence="4" id="KW-1185">Reference proteome</keyword>
<dbReference type="RefSeq" id="WP_338537731.1">
    <property type="nucleotide sequence ID" value="NZ_CP104874.1"/>
</dbReference>
<accession>A0ABZ2FDN9</accession>